<feature type="compositionally biased region" description="Basic and acidic residues" evidence="1">
    <location>
        <begin position="48"/>
        <end position="58"/>
    </location>
</feature>
<keyword evidence="4" id="KW-1185">Reference proteome</keyword>
<feature type="region of interest" description="Disordered" evidence="1">
    <location>
        <begin position="457"/>
        <end position="476"/>
    </location>
</feature>
<feature type="region of interest" description="Disordered" evidence="1">
    <location>
        <begin position="363"/>
        <end position="395"/>
    </location>
</feature>
<dbReference type="AlphaFoldDB" id="A0A5M9K3R9"/>
<dbReference type="Pfam" id="PF15460">
    <property type="entry name" value="SAS4"/>
    <property type="match status" value="1"/>
</dbReference>
<feature type="compositionally biased region" description="Polar residues" evidence="1">
    <location>
        <begin position="411"/>
        <end position="423"/>
    </location>
</feature>
<reference evidence="3 4" key="1">
    <citation type="submission" date="2019-06" db="EMBL/GenBank/DDBJ databases">
        <title>Genome Sequence of the Brown Rot Fungal Pathogen Monilinia fructicola.</title>
        <authorList>
            <person name="De Miccolis Angelini R.M."/>
            <person name="Landi L."/>
            <person name="Abate D."/>
            <person name="Pollastro S."/>
            <person name="Romanazzi G."/>
            <person name="Faretra F."/>
        </authorList>
    </citation>
    <scope>NUCLEOTIDE SEQUENCE [LARGE SCALE GENOMIC DNA]</scope>
    <source>
        <strain evidence="3 4">Mfrc123</strain>
    </source>
</reference>
<protein>
    <recommendedName>
        <fullName evidence="2">Something about silencing protein 4 domain-containing protein</fullName>
    </recommendedName>
</protein>
<proteinExistence type="predicted"/>
<dbReference type="VEuPathDB" id="FungiDB:MFRU_002g01010"/>
<evidence type="ECO:0000259" key="2">
    <source>
        <dbReference type="Pfam" id="PF15460"/>
    </source>
</evidence>
<feature type="region of interest" description="Disordered" evidence="1">
    <location>
        <begin position="271"/>
        <end position="292"/>
    </location>
</feature>
<feature type="region of interest" description="Disordered" evidence="1">
    <location>
        <begin position="1"/>
        <end position="136"/>
    </location>
</feature>
<name>A0A5M9K3R9_MONFR</name>
<feature type="compositionally biased region" description="Polar residues" evidence="1">
    <location>
        <begin position="86"/>
        <end position="108"/>
    </location>
</feature>
<feature type="compositionally biased region" description="Low complexity" evidence="1">
    <location>
        <begin position="117"/>
        <end position="127"/>
    </location>
</feature>
<organism evidence="3 4">
    <name type="scientific">Monilinia fructicola</name>
    <name type="common">Brown rot fungus</name>
    <name type="synonym">Ciboria fructicola</name>
    <dbReference type="NCBI Taxonomy" id="38448"/>
    <lineage>
        <taxon>Eukaryota</taxon>
        <taxon>Fungi</taxon>
        <taxon>Dikarya</taxon>
        <taxon>Ascomycota</taxon>
        <taxon>Pezizomycotina</taxon>
        <taxon>Leotiomycetes</taxon>
        <taxon>Helotiales</taxon>
        <taxon>Sclerotiniaceae</taxon>
        <taxon>Monilinia</taxon>
    </lineage>
</organism>
<gene>
    <name evidence="3" type="ORF">EYC84_004579</name>
</gene>
<feature type="region of interest" description="Disordered" evidence="1">
    <location>
        <begin position="408"/>
        <end position="437"/>
    </location>
</feature>
<dbReference type="Proteomes" id="UP000322873">
    <property type="component" value="Unassembled WGS sequence"/>
</dbReference>
<sequence length="508" mass="57303">MSSNKRSLRKSEALTTSSGNPVAMSPPNVNHDFGAHPHSNMNGRKRTRESADSDDHLLPKKKTKLAIEIPPPKLKSLPPRKRSGVIKSNANPDNTSANSVQQQLQLPTTPADVRTAHSPSHHQPQLQKPKKHHHKVANGLQHELEGLHDRLQVKSDLKDERRKLRSQEGTKFKSELSAYFPEYDEIIGNVPKEEQFLDADTPIVIIDSSKVSSENLRTLKKAQNSRYAVKDYPPSLFTTLHGTSRVDLSAFTPVACDEDPLSEEHFKTLHKRPERQEKAVRNADKSRAQHERDSVIRLMEGLQGPDWLKTLGVSGITEGRKKEFDSARQYFIKGCESILEKFRIWKDDEKQRKLKKERALAEAQARAEAQSEEEEDEDLESDLESNGDPPDLSISDIDASAARQLHDEAIASSTPRRGARTNSVVTTAPPAPPVDSEFKSFFAKPYLRDAALGKHRRSGRSVAAWGHPVPDLPLEGEVDFDLPEEYRDVETLRAHARKKRRDRRLIRD</sequence>
<dbReference type="PANTHER" id="PTHR38422:SF1">
    <property type="entry name" value="SOMETHING ABOUT SILENCING PROTEIN 4"/>
    <property type="match status" value="1"/>
</dbReference>
<accession>A0A5M9K3R9</accession>
<dbReference type="InterPro" id="IPR038988">
    <property type="entry name" value="Sas4"/>
</dbReference>
<evidence type="ECO:0000313" key="3">
    <source>
        <dbReference type="EMBL" id="KAA8575413.1"/>
    </source>
</evidence>
<feature type="compositionally biased region" description="Basic and acidic residues" evidence="1">
    <location>
        <begin position="274"/>
        <end position="292"/>
    </location>
</feature>
<dbReference type="PANTHER" id="PTHR38422">
    <property type="entry name" value="SOMETHING ABOUT SILENCING PROTEIN 4"/>
    <property type="match status" value="1"/>
</dbReference>
<feature type="compositionally biased region" description="Acidic residues" evidence="1">
    <location>
        <begin position="370"/>
        <end position="385"/>
    </location>
</feature>
<feature type="domain" description="Something about silencing protein 4" evidence="2">
    <location>
        <begin position="259"/>
        <end position="354"/>
    </location>
</feature>
<evidence type="ECO:0000313" key="4">
    <source>
        <dbReference type="Proteomes" id="UP000322873"/>
    </source>
</evidence>
<dbReference type="OrthoDB" id="1938992at2759"/>
<dbReference type="EMBL" id="VICG01000002">
    <property type="protein sequence ID" value="KAA8575413.1"/>
    <property type="molecule type" value="Genomic_DNA"/>
</dbReference>
<comment type="caution">
    <text evidence="3">The sequence shown here is derived from an EMBL/GenBank/DDBJ whole genome shotgun (WGS) entry which is preliminary data.</text>
</comment>
<dbReference type="InterPro" id="IPR029184">
    <property type="entry name" value="Sas4_dom"/>
</dbReference>
<dbReference type="GO" id="GO:0033255">
    <property type="term" value="C:SAS acetyltransferase complex"/>
    <property type="evidence" value="ECO:0007669"/>
    <property type="project" value="InterPro"/>
</dbReference>
<dbReference type="GO" id="GO:0004402">
    <property type="term" value="F:histone acetyltransferase activity"/>
    <property type="evidence" value="ECO:0007669"/>
    <property type="project" value="TreeGrafter"/>
</dbReference>
<evidence type="ECO:0000256" key="1">
    <source>
        <dbReference type="SAM" id="MobiDB-lite"/>
    </source>
</evidence>